<dbReference type="InterPro" id="IPR002737">
    <property type="entry name" value="MEMO1_fam"/>
</dbReference>
<dbReference type="Pfam" id="PF01875">
    <property type="entry name" value="Memo"/>
    <property type="match status" value="1"/>
</dbReference>
<evidence type="ECO:0000313" key="3">
    <source>
        <dbReference type="EMBL" id="PAV03590.1"/>
    </source>
</evidence>
<dbReference type="EMBL" id="LMVM01000038">
    <property type="protein sequence ID" value="PAV03590.1"/>
    <property type="molecule type" value="Genomic_DNA"/>
</dbReference>
<evidence type="ECO:0000256" key="1">
    <source>
        <dbReference type="ARBA" id="ARBA00006315"/>
    </source>
</evidence>
<comment type="caution">
    <text evidence="3">The sequence shown here is derived from an EMBL/GenBank/DDBJ whole genome shotgun (WGS) entry which is preliminary data.</text>
</comment>
<keyword evidence="4" id="KW-1185">Reference proteome</keyword>
<organism evidence="3 4">
    <name type="scientific">Methanobacterium bryantii</name>
    <dbReference type="NCBI Taxonomy" id="2161"/>
    <lineage>
        <taxon>Archaea</taxon>
        <taxon>Methanobacteriati</taxon>
        <taxon>Methanobacteriota</taxon>
        <taxon>Methanomada group</taxon>
        <taxon>Methanobacteria</taxon>
        <taxon>Methanobacteriales</taxon>
        <taxon>Methanobacteriaceae</taxon>
        <taxon>Methanobacterium</taxon>
    </lineage>
</organism>
<dbReference type="HAMAP" id="MF_00055">
    <property type="entry name" value="MEMO1"/>
    <property type="match status" value="1"/>
</dbReference>
<dbReference type="Proteomes" id="UP000217784">
    <property type="component" value="Unassembled WGS sequence"/>
</dbReference>
<dbReference type="OrthoDB" id="372162at2157"/>
<name>A0A2A2H2Q6_METBR</name>
<dbReference type="NCBIfam" id="NF001987">
    <property type="entry name" value="PRK00782.1"/>
    <property type="match status" value="1"/>
</dbReference>
<evidence type="ECO:0000313" key="4">
    <source>
        <dbReference type="Proteomes" id="UP000217784"/>
    </source>
</evidence>
<dbReference type="Gene3D" id="3.40.830.10">
    <property type="entry name" value="LigB-like"/>
    <property type="match status" value="1"/>
</dbReference>
<dbReference type="SUPFAM" id="SSF53213">
    <property type="entry name" value="LigB-like"/>
    <property type="match status" value="1"/>
</dbReference>
<dbReference type="CDD" id="cd07361">
    <property type="entry name" value="MEMO_like"/>
    <property type="match status" value="1"/>
</dbReference>
<sequence length="279" mass="30632">MIRKPAVAGVFYESNPESLKNRIEWCFKHELGPGKIPNMGNKREIKGVMAPHAGYLYSGPIAAHSYYKIVEDGFPETFVILCPNHTGLGSGISTMLEGEWETPLGNVEIDAEFAKEMINDAGIIDFDVSSHIQEHSCEVHLPFLQYFSDDFKIVPVTMWIQDLETSYDIGNSIKKTAEVLGTSVGIIASSDMTHYKPQNIAAKNDKQVLDAIESMDEKLMMKRVLDLNVTMCGYGPVASTIIASKGLGAQNAEVLKYATSGDLTGDYSAVVGYASAMFW</sequence>
<accession>A0A2A2H2Q6</accession>
<dbReference type="RefSeq" id="WP_069583002.1">
    <property type="nucleotide sequence ID" value="NZ_LMVM01000038.1"/>
</dbReference>
<gene>
    <name evidence="3" type="ORF">ASJ80_00295</name>
</gene>
<comment type="similarity">
    <text evidence="1 2">Belongs to the MEMO1 family.</text>
</comment>
<reference evidence="3 4" key="1">
    <citation type="journal article" date="2017" name="BMC Genomics">
        <title>Genomic analysis of methanogenic archaea reveals a shift towards energy conservation.</title>
        <authorList>
            <person name="Gilmore S.P."/>
            <person name="Henske J.K."/>
            <person name="Sexton J.A."/>
            <person name="Solomon K.V."/>
            <person name="Seppala S."/>
            <person name="Yoo J.I."/>
            <person name="Huyett L.M."/>
            <person name="Pressman A."/>
            <person name="Cogan J.Z."/>
            <person name="Kivenson V."/>
            <person name="Peng X."/>
            <person name="Tan Y."/>
            <person name="Valentine D.L."/>
            <person name="O'Malley M.A."/>
        </authorList>
    </citation>
    <scope>NUCLEOTIDE SEQUENCE [LARGE SCALE GENOMIC DNA]</scope>
    <source>
        <strain evidence="3 4">M.o.H.</strain>
    </source>
</reference>
<dbReference type="PANTHER" id="PTHR11060">
    <property type="entry name" value="PROTEIN MEMO1"/>
    <property type="match status" value="1"/>
</dbReference>
<dbReference type="AlphaFoldDB" id="A0A2A2H2Q6"/>
<dbReference type="NCBIfam" id="TIGR04336">
    <property type="entry name" value="AmmeMemoSam_B"/>
    <property type="match status" value="1"/>
</dbReference>
<proteinExistence type="inferred from homology"/>
<dbReference type="PANTHER" id="PTHR11060:SF0">
    <property type="entry name" value="PROTEIN MEMO1"/>
    <property type="match status" value="1"/>
</dbReference>
<protein>
    <recommendedName>
        <fullName evidence="2">MEMO1 family protein ASJ80_00295</fullName>
    </recommendedName>
</protein>
<evidence type="ECO:0000256" key="2">
    <source>
        <dbReference type="HAMAP-Rule" id="MF_00055"/>
    </source>
</evidence>